<comment type="subunit">
    <text evidence="3">Homodimer.</text>
</comment>
<comment type="similarity">
    <text evidence="2">Belongs to the isocitrate and isopropylmalate dehydrogenases family.</text>
</comment>
<sequence>MSLIKVPQDGAKIVQNLATPDNPIIPFIEGDGIGVDITPVMIDVVDAAVKKCYGGGRKIHWMEIYCGEKASKLYPDGTYLPEETLAALQEYVVSIKGPLATPVGGGIRSLNVALRQQLDLYVCLRPVRYFQGVPSPVKHPEQIEMVIFRENTEDIYAGIEWDAQSEGAKKVIDFLQNEMGVKKIRFPESSSIGIKPVSKEGTERLVRRAIQYAIDNNRKSVTLVHKGNIMKYTEGMFRTWGYELAKKEFGGVEIDGGPYLELPNGIVIKDVIADAFLQQILLRPAEYDVIATLNLNGDYISDALAAQVGGIGIAPGANLSDSVAMFEATHGTAPKYSGQDKVNPGSLLLSAEMMLRHMGWKEAADLIIAAMEKTIADKIVTYDFARLMDNPTEVSCSGFGKAIIERM</sequence>
<evidence type="ECO:0000256" key="16">
    <source>
        <dbReference type="PIRSR" id="PIRSR604439-5"/>
    </source>
</evidence>
<evidence type="ECO:0000256" key="14">
    <source>
        <dbReference type="PIRSR" id="PIRSR604439-3"/>
    </source>
</evidence>
<feature type="binding site" evidence="12">
    <location>
        <position position="115"/>
    </location>
    <ligand>
        <name>D-threo-isocitrate</name>
        <dbReference type="ChEBI" id="CHEBI:15562"/>
    </ligand>
</feature>
<dbReference type="GO" id="GO:0051287">
    <property type="term" value="F:NAD binding"/>
    <property type="evidence" value="ECO:0007669"/>
    <property type="project" value="InterPro"/>
</dbReference>
<dbReference type="EC" id="1.1.1.42" evidence="17"/>
<accession>A0A377SVB9</accession>
<feature type="binding site" evidence="12">
    <location>
        <position position="149"/>
    </location>
    <ligand>
        <name>D-threo-isocitrate</name>
        <dbReference type="ChEBI" id="CHEBI:15562"/>
    </ligand>
</feature>
<dbReference type="InterPro" id="IPR004439">
    <property type="entry name" value="Isocitrate_DH_NADP_dimer_prok"/>
</dbReference>
<dbReference type="SMART" id="SM01329">
    <property type="entry name" value="Iso_dh"/>
    <property type="match status" value="1"/>
</dbReference>
<keyword evidence="6 17" id="KW-0479">Metal-binding</keyword>
<dbReference type="RefSeq" id="WP_115230180.1">
    <property type="nucleotide sequence ID" value="NZ_CAWOLO010000012.1"/>
</dbReference>
<evidence type="ECO:0000256" key="3">
    <source>
        <dbReference type="ARBA" id="ARBA00011738"/>
    </source>
</evidence>
<evidence type="ECO:0000256" key="11">
    <source>
        <dbReference type="ARBA" id="ARBA00023554"/>
    </source>
</evidence>
<dbReference type="GO" id="GO:0004450">
    <property type="term" value="F:isocitrate dehydrogenase (NADP+) activity"/>
    <property type="evidence" value="ECO:0007669"/>
    <property type="project" value="UniProtKB-UniRule"/>
</dbReference>
<feature type="binding site" evidence="12">
    <location>
        <position position="111"/>
    </location>
    <ligand>
        <name>D-threo-isocitrate</name>
        <dbReference type="ChEBI" id="CHEBI:15562"/>
    </ligand>
</feature>
<feature type="modified residue" description="Phosphoserine" evidence="16">
    <location>
        <position position="109"/>
    </location>
</feature>
<comment type="catalytic activity">
    <reaction evidence="11">
        <text>D-threo-isocitrate + NADP(+) = 2-oxoglutarate + CO2 + NADPH</text>
        <dbReference type="Rhea" id="RHEA:19629"/>
        <dbReference type="ChEBI" id="CHEBI:15562"/>
        <dbReference type="ChEBI" id="CHEBI:16526"/>
        <dbReference type="ChEBI" id="CHEBI:16810"/>
        <dbReference type="ChEBI" id="CHEBI:57783"/>
        <dbReference type="ChEBI" id="CHEBI:58349"/>
        <dbReference type="EC" id="1.1.1.42"/>
    </reaction>
</comment>
<evidence type="ECO:0000256" key="2">
    <source>
        <dbReference type="ARBA" id="ARBA00007769"/>
    </source>
</evidence>
<dbReference type="GO" id="GO:0006097">
    <property type="term" value="P:glyoxylate cycle"/>
    <property type="evidence" value="ECO:0007669"/>
    <property type="project" value="UniProtKB-KW"/>
</dbReference>
<evidence type="ECO:0000256" key="12">
    <source>
        <dbReference type="PIRSR" id="PIRSR604439-1"/>
    </source>
</evidence>
<dbReference type="EMBL" id="UGHR01000006">
    <property type="protein sequence ID" value="STR45992.1"/>
    <property type="molecule type" value="Genomic_DNA"/>
</dbReference>
<dbReference type="InterPro" id="IPR024084">
    <property type="entry name" value="IsoPropMal-DH-like_dom"/>
</dbReference>
<reference evidence="19 21" key="1">
    <citation type="submission" date="2018-06" db="EMBL/GenBank/DDBJ databases">
        <authorList>
            <consortium name="Pathogen Informatics"/>
            <person name="Doyle S."/>
        </authorList>
    </citation>
    <scope>NUCLEOTIDE SEQUENCE [LARGE SCALE GENOMIC DNA]</scope>
    <source>
        <strain evidence="19 21">NCTC11159</strain>
    </source>
</reference>
<feature type="site" description="Critical for catalysis" evidence="15">
    <location>
        <position position="156"/>
    </location>
</feature>
<feature type="binding site" evidence="13">
    <location>
        <begin position="330"/>
        <end position="336"/>
    </location>
    <ligand>
        <name>NADP(+)</name>
        <dbReference type="ChEBI" id="CHEBI:58349"/>
    </ligand>
</feature>
<proteinExistence type="inferred from homology"/>
<name>A0A377SVB9_9NEIS</name>
<dbReference type="Proteomes" id="UP000295794">
    <property type="component" value="Unassembled WGS sequence"/>
</dbReference>
<dbReference type="InterPro" id="IPR019818">
    <property type="entry name" value="IsoCit/isopropylmalate_DH_CS"/>
</dbReference>
<evidence type="ECO:0000256" key="15">
    <source>
        <dbReference type="PIRSR" id="PIRSR604439-4"/>
    </source>
</evidence>
<feature type="modified residue" description="N6-succinyllysine" evidence="16">
    <location>
        <position position="96"/>
    </location>
</feature>
<dbReference type="NCBIfam" id="TIGR00183">
    <property type="entry name" value="prok_nadp_idh"/>
    <property type="match status" value="1"/>
</dbReference>
<evidence type="ECO:0000256" key="4">
    <source>
        <dbReference type="ARBA" id="ARBA00022435"/>
    </source>
</evidence>
<protein>
    <recommendedName>
        <fullName evidence="17">Isocitrate dehydrogenase [NADP]</fullName>
        <ecNumber evidence="17">1.1.1.42</ecNumber>
    </recommendedName>
</protein>
<feature type="binding site" evidence="13">
    <location>
        <position position="343"/>
    </location>
    <ligand>
        <name>NADP(+)</name>
        <dbReference type="ChEBI" id="CHEBI:58349"/>
    </ligand>
</feature>
<evidence type="ECO:0000256" key="8">
    <source>
        <dbReference type="ARBA" id="ARBA00022857"/>
    </source>
</evidence>
<dbReference type="AlphaFoldDB" id="A0A377SVB9"/>
<feature type="site" description="Critical for catalysis" evidence="15">
    <location>
        <position position="226"/>
    </location>
</feature>
<keyword evidence="9 19" id="KW-0560">Oxidoreductase</keyword>
<keyword evidence="4 17" id="KW-0329">Glyoxylate bypass</keyword>
<keyword evidence="7 14" id="KW-0460">Magnesium</keyword>
<feature type="binding site" evidence="13">
    <location>
        <position position="382"/>
    </location>
    <ligand>
        <name>NADP(+)</name>
        <dbReference type="ChEBI" id="CHEBI:58349"/>
    </ligand>
</feature>
<dbReference type="GO" id="GO:0006099">
    <property type="term" value="P:tricarboxylic acid cycle"/>
    <property type="evidence" value="ECO:0007669"/>
    <property type="project" value="UniProtKB-UniRule"/>
</dbReference>
<dbReference type="EMBL" id="SMBT01000012">
    <property type="protein sequence ID" value="TCU83290.1"/>
    <property type="molecule type" value="Genomic_DNA"/>
</dbReference>
<keyword evidence="10 14" id="KW-0464">Manganese</keyword>
<evidence type="ECO:0000313" key="19">
    <source>
        <dbReference type="EMBL" id="STR45992.1"/>
    </source>
</evidence>
<gene>
    <name evidence="19" type="primary">icd</name>
    <name evidence="20" type="ORF">EV682_1125</name>
    <name evidence="19" type="ORF">NCTC11159_04591</name>
</gene>
<feature type="binding site" evidence="14">
    <location>
        <position position="298"/>
    </location>
    <ligand>
        <name>Mg(2+)</name>
        <dbReference type="ChEBI" id="CHEBI:18420"/>
    </ligand>
</feature>
<feature type="modified residue" description="N6-acetyllysine" evidence="16">
    <location>
        <position position="138"/>
    </location>
</feature>
<evidence type="ECO:0000313" key="20">
    <source>
        <dbReference type="EMBL" id="TCU83290.1"/>
    </source>
</evidence>
<dbReference type="PANTHER" id="PTHR43504:SF1">
    <property type="entry name" value="ISOCITRATE DEHYDROGENASE [NADP]"/>
    <property type="match status" value="1"/>
</dbReference>
<feature type="domain" description="Isopropylmalate dehydrogenase-like" evidence="18">
    <location>
        <begin position="24"/>
        <end position="403"/>
    </location>
</feature>
<dbReference type="Gene3D" id="3.40.718.10">
    <property type="entry name" value="Isopropylmalate Dehydrogenase"/>
    <property type="match status" value="1"/>
</dbReference>
<evidence type="ECO:0000313" key="21">
    <source>
        <dbReference type="Proteomes" id="UP000255108"/>
    </source>
</evidence>
<dbReference type="OrthoDB" id="9806254at2"/>
<dbReference type="GO" id="GO:0000287">
    <property type="term" value="F:magnesium ion binding"/>
    <property type="evidence" value="ECO:0007669"/>
    <property type="project" value="InterPro"/>
</dbReference>
<evidence type="ECO:0000256" key="5">
    <source>
        <dbReference type="ARBA" id="ARBA00022532"/>
    </source>
</evidence>
<feature type="binding site" evidence="13">
    <location>
        <position position="386"/>
    </location>
    <ligand>
        <name>NADP(+)</name>
        <dbReference type="ChEBI" id="CHEBI:58349"/>
    </ligand>
</feature>
<comment type="cofactor">
    <cofactor evidence="14">
        <name>Mg(2+)</name>
        <dbReference type="ChEBI" id="CHEBI:18420"/>
    </cofactor>
    <cofactor evidence="14">
        <name>Mn(2+)</name>
        <dbReference type="ChEBI" id="CHEBI:29035"/>
    </cofactor>
    <text evidence="14">Binds 1 Mg(2+) or Mn(2+) ion per subunit.</text>
</comment>
<evidence type="ECO:0000256" key="7">
    <source>
        <dbReference type="ARBA" id="ARBA00022842"/>
    </source>
</evidence>
<dbReference type="PROSITE" id="PS00470">
    <property type="entry name" value="IDH_IMDH"/>
    <property type="match status" value="1"/>
</dbReference>
<evidence type="ECO:0000256" key="6">
    <source>
        <dbReference type="ARBA" id="ARBA00022723"/>
    </source>
</evidence>
<keyword evidence="22" id="KW-1185">Reference proteome</keyword>
<evidence type="ECO:0000259" key="18">
    <source>
        <dbReference type="SMART" id="SM01329"/>
    </source>
</evidence>
<evidence type="ECO:0000256" key="17">
    <source>
        <dbReference type="RuleBase" id="RU004446"/>
    </source>
</evidence>
<feature type="binding site" evidence="12">
    <location>
        <position position="109"/>
    </location>
    <ligand>
        <name>D-threo-isocitrate</name>
        <dbReference type="ChEBI" id="CHEBI:15562"/>
    </ligand>
</feature>
<dbReference type="Pfam" id="PF00180">
    <property type="entry name" value="Iso_dh"/>
    <property type="match status" value="1"/>
</dbReference>
<evidence type="ECO:0000313" key="22">
    <source>
        <dbReference type="Proteomes" id="UP000295794"/>
    </source>
</evidence>
<evidence type="ECO:0000256" key="10">
    <source>
        <dbReference type="ARBA" id="ARBA00023211"/>
    </source>
</evidence>
<feature type="binding site" evidence="12">
    <location>
        <position position="125"/>
    </location>
    <ligand>
        <name>D-threo-isocitrate</name>
        <dbReference type="ChEBI" id="CHEBI:15562"/>
    </ligand>
</feature>
<organism evidence="19 21">
    <name type="scientific">Iodobacter fluviatilis</name>
    <dbReference type="NCBI Taxonomy" id="537"/>
    <lineage>
        <taxon>Bacteria</taxon>
        <taxon>Pseudomonadati</taxon>
        <taxon>Pseudomonadota</taxon>
        <taxon>Betaproteobacteria</taxon>
        <taxon>Neisseriales</taxon>
        <taxon>Chitinibacteraceae</taxon>
        <taxon>Iodobacter</taxon>
    </lineage>
</organism>
<dbReference type="PANTHER" id="PTHR43504">
    <property type="entry name" value="ISOCITRATE DEHYDROGENASE [NADP]"/>
    <property type="match status" value="1"/>
</dbReference>
<comment type="cofactor">
    <cofactor evidence="1">
        <name>Mn(2+)</name>
        <dbReference type="ChEBI" id="CHEBI:29035"/>
    </cofactor>
</comment>
<evidence type="ECO:0000256" key="13">
    <source>
        <dbReference type="PIRSR" id="PIRSR604439-2"/>
    </source>
</evidence>
<dbReference type="NCBIfam" id="NF005425">
    <property type="entry name" value="PRK07006.1"/>
    <property type="match status" value="1"/>
</dbReference>
<keyword evidence="5 17" id="KW-0816">Tricarboxylic acid cycle</keyword>
<dbReference type="Proteomes" id="UP000255108">
    <property type="component" value="Unassembled WGS sequence"/>
</dbReference>
<evidence type="ECO:0000256" key="9">
    <source>
        <dbReference type="ARBA" id="ARBA00023002"/>
    </source>
</evidence>
<dbReference type="SUPFAM" id="SSF53659">
    <property type="entry name" value="Isocitrate/Isopropylmalate dehydrogenase-like"/>
    <property type="match status" value="1"/>
</dbReference>
<reference evidence="20 22" key="2">
    <citation type="submission" date="2019-03" db="EMBL/GenBank/DDBJ databases">
        <title>Genomic Encyclopedia of Type Strains, Phase IV (KMG-IV): sequencing the most valuable type-strain genomes for metagenomic binning, comparative biology and taxonomic classification.</title>
        <authorList>
            <person name="Goeker M."/>
        </authorList>
    </citation>
    <scope>NUCLEOTIDE SEQUENCE [LARGE SCALE GENOMIC DNA]</scope>
    <source>
        <strain evidence="20 22">DSM 3764</strain>
    </source>
</reference>
<evidence type="ECO:0000256" key="1">
    <source>
        <dbReference type="ARBA" id="ARBA00001936"/>
    </source>
</evidence>
<keyword evidence="8 13" id="KW-0521">NADP</keyword>